<dbReference type="AlphaFoldDB" id="S9Q1S0"/>
<feature type="region of interest" description="Disordered" evidence="13">
    <location>
        <begin position="524"/>
        <end position="667"/>
    </location>
</feature>
<keyword evidence="17" id="KW-1185">Reference proteome</keyword>
<dbReference type="Pfam" id="PF00069">
    <property type="entry name" value="Pkinase"/>
    <property type="match status" value="1"/>
</dbReference>
<dbReference type="GO" id="GO:0031097">
    <property type="term" value="C:medial cortex"/>
    <property type="evidence" value="ECO:0007669"/>
    <property type="project" value="EnsemblFungi"/>
</dbReference>
<keyword evidence="7 12" id="KW-0547">Nucleotide-binding</keyword>
<evidence type="ECO:0000256" key="5">
    <source>
        <dbReference type="ARBA" id="ARBA00022527"/>
    </source>
</evidence>
<dbReference type="SUPFAM" id="SSF103243">
    <property type="entry name" value="KA1-like"/>
    <property type="match status" value="1"/>
</dbReference>
<dbReference type="GO" id="GO:0035842">
    <property type="term" value="C:old cell tip after activation of bipolar cell growth"/>
    <property type="evidence" value="ECO:0007669"/>
    <property type="project" value="EnsemblFungi"/>
</dbReference>
<dbReference type="Gene3D" id="1.10.510.10">
    <property type="entry name" value="Transferase(Phosphotransferase) domain 1"/>
    <property type="match status" value="1"/>
</dbReference>
<evidence type="ECO:0000313" key="17">
    <source>
        <dbReference type="Proteomes" id="UP000016088"/>
    </source>
</evidence>
<feature type="domain" description="Protein kinase" evidence="14">
    <location>
        <begin position="120"/>
        <end position="389"/>
    </location>
</feature>
<dbReference type="GeneID" id="25032248"/>
<dbReference type="SUPFAM" id="SSF56112">
    <property type="entry name" value="Protein kinase-like (PK-like)"/>
    <property type="match status" value="1"/>
</dbReference>
<evidence type="ECO:0000256" key="7">
    <source>
        <dbReference type="ARBA" id="ARBA00022741"/>
    </source>
</evidence>
<dbReference type="GO" id="GO:0007009">
    <property type="term" value="P:plasma membrane organization"/>
    <property type="evidence" value="ECO:0007669"/>
    <property type="project" value="EnsemblFungi"/>
</dbReference>
<evidence type="ECO:0000256" key="1">
    <source>
        <dbReference type="ARBA" id="ARBA00004496"/>
    </source>
</evidence>
<dbReference type="CDD" id="cd12121">
    <property type="entry name" value="MARK_C_like"/>
    <property type="match status" value="1"/>
</dbReference>
<feature type="compositionally biased region" description="Low complexity" evidence="13">
    <location>
        <begin position="611"/>
        <end position="626"/>
    </location>
</feature>
<comment type="catalytic activity">
    <reaction evidence="11">
        <text>L-seryl-[protein] + ATP = O-phospho-L-seryl-[protein] + ADP + H(+)</text>
        <dbReference type="Rhea" id="RHEA:17989"/>
        <dbReference type="Rhea" id="RHEA-COMP:9863"/>
        <dbReference type="Rhea" id="RHEA-COMP:11604"/>
        <dbReference type="ChEBI" id="CHEBI:15378"/>
        <dbReference type="ChEBI" id="CHEBI:29999"/>
        <dbReference type="ChEBI" id="CHEBI:30616"/>
        <dbReference type="ChEBI" id="CHEBI:83421"/>
        <dbReference type="ChEBI" id="CHEBI:456216"/>
        <dbReference type="EC" id="2.7.11.1"/>
    </reaction>
</comment>
<dbReference type="GO" id="GO:0005524">
    <property type="term" value="F:ATP binding"/>
    <property type="evidence" value="ECO:0007669"/>
    <property type="project" value="UniProtKB-UniRule"/>
</dbReference>
<dbReference type="RefSeq" id="XP_013017218.1">
    <property type="nucleotide sequence ID" value="XM_013161764.1"/>
</dbReference>
<evidence type="ECO:0000256" key="12">
    <source>
        <dbReference type="PROSITE-ProRule" id="PRU10141"/>
    </source>
</evidence>
<comment type="subcellular location">
    <subcellularLocation>
        <location evidence="1">Cytoplasm</location>
    </subcellularLocation>
</comment>
<accession>S9Q1S0</accession>
<dbReference type="PROSITE" id="PS50032">
    <property type="entry name" value="KA1"/>
    <property type="match status" value="1"/>
</dbReference>
<dbReference type="OMA" id="NSADYRP"/>
<dbReference type="GO" id="GO:1902408">
    <property type="term" value="P:mitotic cytokinesis, division site positioning"/>
    <property type="evidence" value="ECO:0007669"/>
    <property type="project" value="EnsemblFungi"/>
</dbReference>
<protein>
    <recommendedName>
        <fullName evidence="3">non-specific serine/threonine protein kinase</fullName>
        <ecNumber evidence="3">2.7.11.1</ecNumber>
    </recommendedName>
</protein>
<organism evidence="16 17">
    <name type="scientific">Schizosaccharomyces octosporus (strain yFS286)</name>
    <name type="common">Fission yeast</name>
    <name type="synonym">Octosporomyces octosporus</name>
    <dbReference type="NCBI Taxonomy" id="483514"/>
    <lineage>
        <taxon>Eukaryota</taxon>
        <taxon>Fungi</taxon>
        <taxon>Dikarya</taxon>
        <taxon>Ascomycota</taxon>
        <taxon>Taphrinomycotina</taxon>
        <taxon>Schizosaccharomycetes</taxon>
        <taxon>Schizosaccharomycetales</taxon>
        <taxon>Schizosaccharomycetaceae</taxon>
        <taxon>Schizosaccharomyces</taxon>
    </lineage>
</organism>
<dbReference type="InterPro" id="IPR008271">
    <property type="entry name" value="Ser/Thr_kinase_AS"/>
</dbReference>
<evidence type="ECO:0000256" key="3">
    <source>
        <dbReference type="ARBA" id="ARBA00012513"/>
    </source>
</evidence>
<dbReference type="InterPro" id="IPR028375">
    <property type="entry name" value="KA1/Ssp2_C"/>
</dbReference>
<keyword evidence="6" id="KW-0808">Transferase</keyword>
<dbReference type="Gene3D" id="3.30.310.80">
    <property type="entry name" value="Kinase associated domain 1, KA1"/>
    <property type="match status" value="1"/>
</dbReference>
<dbReference type="SMART" id="SM00220">
    <property type="entry name" value="S_TKc"/>
    <property type="match status" value="1"/>
</dbReference>
<dbReference type="GO" id="GO:1902716">
    <property type="term" value="C:cell cortex of growing cell tip"/>
    <property type="evidence" value="ECO:0007669"/>
    <property type="project" value="EnsemblFungi"/>
</dbReference>
<keyword evidence="5" id="KW-0723">Serine/threonine-protein kinase</keyword>
<comment type="catalytic activity">
    <reaction evidence="10">
        <text>L-threonyl-[protein] + ATP = O-phospho-L-threonyl-[protein] + ADP + H(+)</text>
        <dbReference type="Rhea" id="RHEA:46608"/>
        <dbReference type="Rhea" id="RHEA-COMP:11060"/>
        <dbReference type="Rhea" id="RHEA-COMP:11605"/>
        <dbReference type="ChEBI" id="CHEBI:15378"/>
        <dbReference type="ChEBI" id="CHEBI:30013"/>
        <dbReference type="ChEBI" id="CHEBI:30616"/>
        <dbReference type="ChEBI" id="CHEBI:61977"/>
        <dbReference type="ChEBI" id="CHEBI:456216"/>
        <dbReference type="EC" id="2.7.11.1"/>
    </reaction>
</comment>
<evidence type="ECO:0000259" key="14">
    <source>
        <dbReference type="PROSITE" id="PS50011"/>
    </source>
</evidence>
<feature type="compositionally biased region" description="Polar residues" evidence="13">
    <location>
        <begin position="654"/>
        <end position="664"/>
    </location>
</feature>
<name>S9Q1S0_SCHOY</name>
<dbReference type="PANTHER" id="PTHR24346:SF82">
    <property type="entry name" value="KP78A-RELATED"/>
    <property type="match status" value="1"/>
</dbReference>
<dbReference type="GO" id="GO:0140472">
    <property type="term" value="C:cell cortex of non-growing cell tip"/>
    <property type="evidence" value="ECO:0007669"/>
    <property type="project" value="EnsemblFungi"/>
</dbReference>
<dbReference type="PROSITE" id="PS50011">
    <property type="entry name" value="PROTEIN_KINASE_DOM"/>
    <property type="match status" value="1"/>
</dbReference>
<feature type="region of interest" description="Disordered" evidence="13">
    <location>
        <begin position="45"/>
        <end position="110"/>
    </location>
</feature>
<dbReference type="Pfam" id="PF02149">
    <property type="entry name" value="KA1"/>
    <property type="match status" value="1"/>
</dbReference>
<reference evidence="16 17" key="1">
    <citation type="journal article" date="2011" name="Science">
        <title>Comparative functional genomics of the fission yeasts.</title>
        <authorList>
            <person name="Rhind N."/>
            <person name="Chen Z."/>
            <person name="Yassour M."/>
            <person name="Thompson D.A."/>
            <person name="Haas B.J."/>
            <person name="Habib N."/>
            <person name="Wapinski I."/>
            <person name="Roy S."/>
            <person name="Lin M.F."/>
            <person name="Heiman D.I."/>
            <person name="Young S.K."/>
            <person name="Furuya K."/>
            <person name="Guo Y."/>
            <person name="Pidoux A."/>
            <person name="Chen H.M."/>
            <person name="Robbertse B."/>
            <person name="Goldberg J.M."/>
            <person name="Aoki K."/>
            <person name="Bayne E.H."/>
            <person name="Berlin A.M."/>
            <person name="Desjardins C.A."/>
            <person name="Dobbs E."/>
            <person name="Dukaj L."/>
            <person name="Fan L."/>
            <person name="FitzGerald M.G."/>
            <person name="French C."/>
            <person name="Gujja S."/>
            <person name="Hansen K."/>
            <person name="Keifenheim D."/>
            <person name="Levin J.Z."/>
            <person name="Mosher R.A."/>
            <person name="Mueller C.A."/>
            <person name="Pfiffner J."/>
            <person name="Priest M."/>
            <person name="Russ C."/>
            <person name="Smialowska A."/>
            <person name="Swoboda P."/>
            <person name="Sykes S.M."/>
            <person name="Vaughn M."/>
            <person name="Vengrova S."/>
            <person name="Yoder R."/>
            <person name="Zeng Q."/>
            <person name="Allshire R."/>
            <person name="Baulcombe D."/>
            <person name="Birren B.W."/>
            <person name="Brown W."/>
            <person name="Ekwall K."/>
            <person name="Kellis M."/>
            <person name="Leatherwood J."/>
            <person name="Levin H."/>
            <person name="Margalit H."/>
            <person name="Martienssen R."/>
            <person name="Nieduszynski C.A."/>
            <person name="Spatafora J.W."/>
            <person name="Friedman N."/>
            <person name="Dalgaard J.Z."/>
            <person name="Baumann P."/>
            <person name="Niki H."/>
            <person name="Regev A."/>
            <person name="Nusbaum C."/>
        </authorList>
    </citation>
    <scope>NUCLEOTIDE SEQUENCE [LARGE SCALE GENOMIC DNA]</scope>
    <source>
        <strain evidence="17">yFS286</strain>
    </source>
</reference>
<comment type="similarity">
    <text evidence="2">Belongs to the protein kinase superfamily. CAMK Ser/Thr protein kinase family. NIM1 subfamily.</text>
</comment>
<evidence type="ECO:0000256" key="4">
    <source>
        <dbReference type="ARBA" id="ARBA00022490"/>
    </source>
</evidence>
<keyword evidence="9 12" id="KW-0067">ATP-binding</keyword>
<evidence type="ECO:0000256" key="8">
    <source>
        <dbReference type="ARBA" id="ARBA00022777"/>
    </source>
</evidence>
<keyword evidence="4" id="KW-0963">Cytoplasm</keyword>
<dbReference type="PANTHER" id="PTHR24346">
    <property type="entry name" value="MAP/MICROTUBULE AFFINITY-REGULATING KINASE"/>
    <property type="match status" value="1"/>
</dbReference>
<evidence type="ECO:0000313" key="16">
    <source>
        <dbReference type="EMBL" id="EPX74062.1"/>
    </source>
</evidence>
<dbReference type="EC" id="2.7.11.1" evidence="3"/>
<dbReference type="PROSITE" id="PS00107">
    <property type="entry name" value="PROTEIN_KINASE_ATP"/>
    <property type="match status" value="1"/>
</dbReference>
<dbReference type="OrthoDB" id="1928777at2759"/>
<evidence type="ECO:0000256" key="6">
    <source>
        <dbReference type="ARBA" id="ARBA00022679"/>
    </source>
</evidence>
<dbReference type="GO" id="GO:1903500">
    <property type="term" value="P:negative regulation of mitotic actomyosin contractile ring assembly"/>
    <property type="evidence" value="ECO:0007669"/>
    <property type="project" value="EnsemblFungi"/>
</dbReference>
<feature type="binding site" evidence="12">
    <location>
        <position position="149"/>
    </location>
    <ligand>
        <name>ATP</name>
        <dbReference type="ChEBI" id="CHEBI:30616"/>
    </ligand>
</feature>
<dbReference type="GO" id="GO:0106310">
    <property type="term" value="F:protein serine kinase activity"/>
    <property type="evidence" value="ECO:0007669"/>
    <property type="project" value="RHEA"/>
</dbReference>
<dbReference type="Proteomes" id="UP000016088">
    <property type="component" value="Unassembled WGS sequence"/>
</dbReference>
<evidence type="ECO:0000259" key="15">
    <source>
        <dbReference type="PROSITE" id="PS50032"/>
    </source>
</evidence>
<proteinExistence type="inferred from homology"/>
<dbReference type="GO" id="GO:0035556">
    <property type="term" value="P:intracellular signal transduction"/>
    <property type="evidence" value="ECO:0007669"/>
    <property type="project" value="TreeGrafter"/>
</dbReference>
<dbReference type="InterPro" id="IPR000719">
    <property type="entry name" value="Prot_kinase_dom"/>
</dbReference>
<feature type="domain" description="KA1" evidence="15">
    <location>
        <begin position="845"/>
        <end position="894"/>
    </location>
</feature>
<gene>
    <name evidence="16" type="ORF">SOCG_03276</name>
</gene>
<dbReference type="CDD" id="cd14077">
    <property type="entry name" value="STKc_Kin1_2"/>
    <property type="match status" value="1"/>
</dbReference>
<evidence type="ECO:0000256" key="11">
    <source>
        <dbReference type="ARBA" id="ARBA00048679"/>
    </source>
</evidence>
<evidence type="ECO:0000256" key="2">
    <source>
        <dbReference type="ARBA" id="ARBA00010791"/>
    </source>
</evidence>
<dbReference type="eggNOG" id="KOG0583">
    <property type="taxonomic scope" value="Eukaryota"/>
</dbReference>
<evidence type="ECO:0000256" key="10">
    <source>
        <dbReference type="ARBA" id="ARBA00047899"/>
    </source>
</evidence>
<feature type="compositionally biased region" description="Low complexity" evidence="13">
    <location>
        <begin position="587"/>
        <end position="602"/>
    </location>
</feature>
<dbReference type="GO" id="GO:0035841">
    <property type="term" value="C:new growing cell tip"/>
    <property type="evidence" value="ECO:0007669"/>
    <property type="project" value="EnsemblFungi"/>
</dbReference>
<dbReference type="InterPro" id="IPR017441">
    <property type="entry name" value="Protein_kinase_ATP_BS"/>
</dbReference>
<sequence>MDNHIHGVPAASSKRAAAMSALPKIKISDPSNRHPNLIDAFMQTPSHQTQPKSSVDPVGLPFSPPVSASTMGPKRSASTRKPLPTSPIRSRDHGLRVPGSTPLIHSDDKSRERRKVIGNYVLGKTIGAGSMGKVKAAHHIKTGEQVAIKIVVRQNLDCQKSKVSSQEALKAAQSEKNREIRTVREAALSTLLRHPYICEARDVYITSSHYYIAFEFVDGGQMLDYIISHGKLKEKQARKFVRQIGSSLKYLHHNSIVHRDLKIENILISKNGDIKIIDFGLSNLYMRQSRLRTFCGSLYFAAPELLSAQPYIGPEVDIWSFGIVLYVLVCGKVPFDDQNMSALHAKIKKGSVEYPAYLSADCKSLLSRMLVTDPLKRASLDEILNHPWMNRGYDSPPESFAPERSPITLPLDQTIIKEMNGFDFGPPEKISRELTKVVSSEAYQSLAKTGFYSGPISAEKKKNFFEFRVRHAAQDIENPILPSLSINSNIYDAFHPLISIYYLVLERQQYDKRGSWNRYVKTPVSSVPSSPIQTQSFSRSLPPMPELSDNKIISKGNEYNDDELSGLTGKLSLMRGKHSPETQSNMSSPSTLEKKSSSIFRRFSSRRKQSRSSSSTRSSTSTLQISAPLEATQSPVVSRTKMGSKPPVSYKNKALNSGNIGRSTSVREGRYAGVDKMLNSPISDKTLTGGVPPAIQHNRLLNPRGASLGRGKVADATFKQKQVLNDTMGQPLDKHAKAKSQERIDPIKPVFLKGLFSVSTTSTKNTESIQRDLIRVMELLDIEYKEIKGGYSCCYRPQGNTPSTLPSTPAKASFNVPRRHPSNGSNFSTDSYGYVPDNAQVGNTENLVPSVLTFEIYIVKVPILSLRGISFHRISGNSWQYKTLASRILNELNL</sequence>
<dbReference type="VEuPathDB" id="FungiDB:SOCG_03276"/>
<dbReference type="InterPro" id="IPR001772">
    <property type="entry name" value="KA1_dom"/>
</dbReference>
<dbReference type="PROSITE" id="PS00108">
    <property type="entry name" value="PROTEIN_KINASE_ST"/>
    <property type="match status" value="1"/>
</dbReference>
<evidence type="ECO:0000256" key="13">
    <source>
        <dbReference type="SAM" id="MobiDB-lite"/>
    </source>
</evidence>
<dbReference type="GO" id="GO:0004674">
    <property type="term" value="F:protein serine/threonine kinase activity"/>
    <property type="evidence" value="ECO:0007669"/>
    <property type="project" value="UniProtKB-KW"/>
</dbReference>
<dbReference type="InterPro" id="IPR011009">
    <property type="entry name" value="Kinase-like_dom_sf"/>
</dbReference>
<dbReference type="GO" id="GO:0051523">
    <property type="term" value="P:cell growth mode switching, monopolar to bipolar"/>
    <property type="evidence" value="ECO:0007669"/>
    <property type="project" value="EnsemblFungi"/>
</dbReference>
<evidence type="ECO:0000256" key="9">
    <source>
        <dbReference type="ARBA" id="ARBA00022840"/>
    </source>
</evidence>
<dbReference type="GO" id="GO:0030950">
    <property type="term" value="P:establishment or maintenance of actin cytoskeleton polarity"/>
    <property type="evidence" value="ECO:0007669"/>
    <property type="project" value="EnsemblFungi"/>
</dbReference>
<keyword evidence="8 16" id="KW-0418">Kinase</keyword>
<dbReference type="GO" id="GO:0000226">
    <property type="term" value="P:microtubule cytoskeleton organization"/>
    <property type="evidence" value="ECO:0007669"/>
    <property type="project" value="TreeGrafter"/>
</dbReference>
<dbReference type="HOGENOM" id="CLU_002664_0_2_1"/>
<dbReference type="EMBL" id="KE503206">
    <property type="protein sequence ID" value="EPX74062.1"/>
    <property type="molecule type" value="Genomic_DNA"/>
</dbReference>
<dbReference type="FunFam" id="1.10.510.10:FF:001222">
    <property type="entry name" value="Serine/threonine-protein kinase ppk25"/>
    <property type="match status" value="1"/>
</dbReference>